<sequence length="130" mass="14146">MDILQITILGVLASILYILVKEVQPSLAFLIILITGIVIFFSIIQQVQLIFETIRKLGDQANVQGLYLTTILKIIGISYIAEIGAHLTKDAGLNSVSKYIELAGKIFILLLAVPIITAVIEAIIGFIPNV</sequence>
<feature type="transmembrane region" description="Helical" evidence="1">
    <location>
        <begin position="106"/>
        <end position="127"/>
    </location>
</feature>
<evidence type="ECO:0000313" key="3">
    <source>
        <dbReference type="Proteomes" id="UP000040453"/>
    </source>
</evidence>
<dbReference type="InterPro" id="IPR014211">
    <property type="entry name" value="Spore_III_AD"/>
</dbReference>
<dbReference type="AlphaFoldDB" id="A0A0A1MLZ9"/>
<feature type="transmembrane region" description="Helical" evidence="1">
    <location>
        <begin position="27"/>
        <end position="45"/>
    </location>
</feature>
<dbReference type="OrthoDB" id="1682150at2"/>
<keyword evidence="1" id="KW-0812">Transmembrane</keyword>
<dbReference type="EMBL" id="CDGG01000001">
    <property type="protein sequence ID" value="CEI84108.1"/>
    <property type="molecule type" value="Genomic_DNA"/>
</dbReference>
<organism evidence="2 3">
    <name type="scientific">Oceanobacillus oncorhynchi</name>
    <dbReference type="NCBI Taxonomy" id="545501"/>
    <lineage>
        <taxon>Bacteria</taxon>
        <taxon>Bacillati</taxon>
        <taxon>Bacillota</taxon>
        <taxon>Bacilli</taxon>
        <taxon>Bacillales</taxon>
        <taxon>Bacillaceae</taxon>
        <taxon>Oceanobacillus</taxon>
    </lineage>
</organism>
<keyword evidence="1" id="KW-1133">Transmembrane helix</keyword>
<dbReference type="NCBIfam" id="TIGR02849">
    <property type="entry name" value="spore_III_AD"/>
    <property type="match status" value="1"/>
</dbReference>
<dbReference type="STRING" id="545501.BN997_04042"/>
<name>A0A0A1MLZ9_9BACI</name>
<dbReference type="Pfam" id="PF06686">
    <property type="entry name" value="SpoIIIAC"/>
    <property type="match status" value="2"/>
</dbReference>
<dbReference type="Proteomes" id="UP000040453">
    <property type="component" value="Unassembled WGS sequence"/>
</dbReference>
<feature type="transmembrane region" description="Helical" evidence="1">
    <location>
        <begin position="6"/>
        <end position="20"/>
    </location>
</feature>
<accession>A0A0A1MLZ9</accession>
<reference evidence="2 3" key="1">
    <citation type="submission" date="2014-11" db="EMBL/GenBank/DDBJ databases">
        <authorList>
            <person name="Urmite Genomes Urmite Genomes"/>
        </authorList>
    </citation>
    <scope>NUCLEOTIDE SEQUENCE [LARGE SCALE GENOMIC DNA]</scope>
    <source>
        <strain evidence="2 3">Oc5</strain>
    </source>
</reference>
<dbReference type="RefSeq" id="WP_042534713.1">
    <property type="nucleotide sequence ID" value="NZ_CAXOIH010000001.1"/>
</dbReference>
<keyword evidence="1" id="KW-0472">Membrane</keyword>
<evidence type="ECO:0000313" key="2">
    <source>
        <dbReference type="EMBL" id="CEI84108.1"/>
    </source>
</evidence>
<keyword evidence="3" id="KW-1185">Reference proteome</keyword>
<evidence type="ECO:0000256" key="1">
    <source>
        <dbReference type="SAM" id="Phobius"/>
    </source>
</evidence>
<feature type="transmembrane region" description="Helical" evidence="1">
    <location>
        <begin position="65"/>
        <end position="85"/>
    </location>
</feature>
<dbReference type="InterPro" id="IPR025664">
    <property type="entry name" value="Spore_III_AC/AD"/>
</dbReference>
<protein>
    <submittedName>
        <fullName evidence="2">Stage III sporulation protein AC/AD protein family protein</fullName>
    </submittedName>
</protein>
<proteinExistence type="predicted"/>
<gene>
    <name evidence="2" type="ORF">BN997_04042</name>
</gene>